<proteinExistence type="predicted"/>
<accession>A0ACA9N4Z9</accession>
<organism evidence="1 2">
    <name type="scientific">Acaulospora colombiana</name>
    <dbReference type="NCBI Taxonomy" id="27376"/>
    <lineage>
        <taxon>Eukaryota</taxon>
        <taxon>Fungi</taxon>
        <taxon>Fungi incertae sedis</taxon>
        <taxon>Mucoromycota</taxon>
        <taxon>Glomeromycotina</taxon>
        <taxon>Glomeromycetes</taxon>
        <taxon>Diversisporales</taxon>
        <taxon>Acaulosporaceae</taxon>
        <taxon>Acaulospora</taxon>
    </lineage>
</organism>
<gene>
    <name evidence="1" type="ORF">ACOLOM_LOCUS7760</name>
</gene>
<name>A0ACA9N4Z9_9GLOM</name>
<dbReference type="Proteomes" id="UP000789525">
    <property type="component" value="Unassembled WGS sequence"/>
</dbReference>
<evidence type="ECO:0000313" key="2">
    <source>
        <dbReference type="Proteomes" id="UP000789525"/>
    </source>
</evidence>
<evidence type="ECO:0000313" key="1">
    <source>
        <dbReference type="EMBL" id="CAG8634979.1"/>
    </source>
</evidence>
<dbReference type="EMBL" id="CAJVPT010018530">
    <property type="protein sequence ID" value="CAG8634979.1"/>
    <property type="molecule type" value="Genomic_DNA"/>
</dbReference>
<reference evidence="1" key="1">
    <citation type="submission" date="2021-06" db="EMBL/GenBank/DDBJ databases">
        <authorList>
            <person name="Kallberg Y."/>
            <person name="Tangrot J."/>
            <person name="Rosling A."/>
        </authorList>
    </citation>
    <scope>NUCLEOTIDE SEQUENCE</scope>
    <source>
        <strain evidence="1">CL356</strain>
    </source>
</reference>
<comment type="caution">
    <text evidence="1">The sequence shown here is derived from an EMBL/GenBank/DDBJ whole genome shotgun (WGS) entry which is preliminary data.</text>
</comment>
<feature type="non-terminal residue" evidence="1">
    <location>
        <position position="376"/>
    </location>
</feature>
<sequence length="376" mass="43218">MSRCRSLKRLEYRDEVVLLPFLPHAEVCFSNISELHCSSRMPCSVFYRMAQICRNLEKLTIDELRSDNDGLATLINVQHNLKSVGVFTNVHHIFYGKVANAISSKASTLRNFSYGGGSAVSFPLINIAALVNLETLSVKLYEDVNDIFLYTTFSNLKLLEMQGPIQSVDALTKFIERCTKIRGIFDNRELQGGVLEKICFDLAHIKKPFSTVPEYNSTVAKCCPNLRFFSTWFHKLNAKEFKEVFKSCRKLQHLTVSSYRYEKLSYDDSYDPCINELIECLKESEDELDENKGAAEESFNNRILDSANAASLSSQKRNRINLSLDTIEFCYIWKLDSLSEFESYLRTRKEIGRPMNIYFTSECVNHFGVDLEDYLL</sequence>
<keyword evidence="2" id="KW-1185">Reference proteome</keyword>
<protein>
    <submittedName>
        <fullName evidence="1">14826_t:CDS:1</fullName>
    </submittedName>
</protein>